<dbReference type="PROSITE" id="PS51375">
    <property type="entry name" value="PPR"/>
    <property type="match status" value="1"/>
</dbReference>
<accession>A0AAP0E5G6</accession>
<evidence type="ECO:0000256" key="2">
    <source>
        <dbReference type="PROSITE-ProRule" id="PRU00708"/>
    </source>
</evidence>
<dbReference type="Pfam" id="PF01535">
    <property type="entry name" value="PPR"/>
    <property type="match status" value="1"/>
</dbReference>
<evidence type="ECO:0000313" key="4">
    <source>
        <dbReference type="EMBL" id="KAK9086961.1"/>
    </source>
</evidence>
<dbReference type="AlphaFoldDB" id="A0AAP0E5G6"/>
<keyword evidence="1" id="KW-0677">Repeat</keyword>
<name>A0AAP0E5G6_9MAGN</name>
<feature type="transmembrane region" description="Helical" evidence="3">
    <location>
        <begin position="157"/>
        <end position="178"/>
    </location>
</feature>
<keyword evidence="3" id="KW-0812">Transmembrane</keyword>
<dbReference type="InterPro" id="IPR002885">
    <property type="entry name" value="PPR_rpt"/>
</dbReference>
<proteinExistence type="predicted"/>
<dbReference type="InterPro" id="IPR046960">
    <property type="entry name" value="PPR_At4g14850-like_plant"/>
</dbReference>
<feature type="repeat" description="PPR" evidence="2">
    <location>
        <begin position="33"/>
        <end position="67"/>
    </location>
</feature>
<protein>
    <recommendedName>
        <fullName evidence="6">Pentatricopeptide repeat-containing protein</fullName>
    </recommendedName>
</protein>
<dbReference type="InterPro" id="IPR011990">
    <property type="entry name" value="TPR-like_helical_dom_sf"/>
</dbReference>
<keyword evidence="3" id="KW-0472">Membrane</keyword>
<dbReference type="NCBIfam" id="TIGR00756">
    <property type="entry name" value="PPR"/>
    <property type="match status" value="2"/>
</dbReference>
<dbReference type="PANTHER" id="PTHR47926:SF393">
    <property type="entry name" value="REPEAT-CONTAINING PROTEIN, PUTATIVE-RELATED"/>
    <property type="match status" value="1"/>
</dbReference>
<dbReference type="EMBL" id="JBBNAF010000013">
    <property type="protein sequence ID" value="KAK9086961.1"/>
    <property type="molecule type" value="Genomic_DNA"/>
</dbReference>
<dbReference type="PANTHER" id="PTHR47926">
    <property type="entry name" value="PENTATRICOPEPTIDE REPEAT-CONTAINING PROTEIN"/>
    <property type="match status" value="1"/>
</dbReference>
<dbReference type="Pfam" id="PF13041">
    <property type="entry name" value="PPR_2"/>
    <property type="match status" value="1"/>
</dbReference>
<reference evidence="4 5" key="1">
    <citation type="submission" date="2024-01" db="EMBL/GenBank/DDBJ databases">
        <title>Genome assemblies of Stephania.</title>
        <authorList>
            <person name="Yang L."/>
        </authorList>
    </citation>
    <scope>NUCLEOTIDE SEQUENCE [LARGE SCALE GENOMIC DNA]</scope>
    <source>
        <strain evidence="4">YNDBR</strain>
        <tissue evidence="4">Leaf</tissue>
    </source>
</reference>
<dbReference type="Proteomes" id="UP001420932">
    <property type="component" value="Unassembled WGS sequence"/>
</dbReference>
<dbReference type="FunFam" id="1.25.40.10:FF:000031">
    <property type="entry name" value="Pentatricopeptide repeat-containing protein mitochondrial"/>
    <property type="match status" value="1"/>
</dbReference>
<evidence type="ECO:0008006" key="6">
    <source>
        <dbReference type="Google" id="ProtNLM"/>
    </source>
</evidence>
<evidence type="ECO:0000256" key="3">
    <source>
        <dbReference type="SAM" id="Phobius"/>
    </source>
</evidence>
<sequence length="184" mass="20568">MCLILSAALFDMYAKNGAITMAQSVFGEMPKRNIVTWNAIVCRLVAHGYAKDALKLFREMERETFASNDVTFVKILLACCHASLVDVGLCVFNSMKREYGIKPKIKHYGCMVDILGQSERFVEAEELINGWKTNVVDLGSSKVVVLVFLDGEKMDGIVIIFFSFLVVLVFPSHISFSFSLKIPP</sequence>
<keyword evidence="5" id="KW-1185">Reference proteome</keyword>
<dbReference type="GO" id="GO:0009451">
    <property type="term" value="P:RNA modification"/>
    <property type="evidence" value="ECO:0007669"/>
    <property type="project" value="InterPro"/>
</dbReference>
<dbReference type="GO" id="GO:0003723">
    <property type="term" value="F:RNA binding"/>
    <property type="evidence" value="ECO:0007669"/>
    <property type="project" value="InterPro"/>
</dbReference>
<gene>
    <name evidence="4" type="ORF">Syun_029355</name>
</gene>
<dbReference type="Gene3D" id="1.25.40.10">
    <property type="entry name" value="Tetratricopeptide repeat domain"/>
    <property type="match status" value="1"/>
</dbReference>
<keyword evidence="3" id="KW-1133">Transmembrane helix</keyword>
<comment type="caution">
    <text evidence="4">The sequence shown here is derived from an EMBL/GenBank/DDBJ whole genome shotgun (WGS) entry which is preliminary data.</text>
</comment>
<organism evidence="4 5">
    <name type="scientific">Stephania yunnanensis</name>
    <dbReference type="NCBI Taxonomy" id="152371"/>
    <lineage>
        <taxon>Eukaryota</taxon>
        <taxon>Viridiplantae</taxon>
        <taxon>Streptophyta</taxon>
        <taxon>Embryophyta</taxon>
        <taxon>Tracheophyta</taxon>
        <taxon>Spermatophyta</taxon>
        <taxon>Magnoliopsida</taxon>
        <taxon>Ranunculales</taxon>
        <taxon>Menispermaceae</taxon>
        <taxon>Menispermoideae</taxon>
        <taxon>Cissampelideae</taxon>
        <taxon>Stephania</taxon>
    </lineage>
</organism>
<evidence type="ECO:0000313" key="5">
    <source>
        <dbReference type="Proteomes" id="UP001420932"/>
    </source>
</evidence>
<evidence type="ECO:0000256" key="1">
    <source>
        <dbReference type="ARBA" id="ARBA00022737"/>
    </source>
</evidence>